<protein>
    <submittedName>
        <fullName evidence="1">Uncharacterized protein</fullName>
    </submittedName>
</protein>
<organism evidence="1 2">
    <name type="scientific">Burkholderia contaminans</name>
    <dbReference type="NCBI Taxonomy" id="488447"/>
    <lineage>
        <taxon>Bacteria</taxon>
        <taxon>Pseudomonadati</taxon>
        <taxon>Pseudomonadota</taxon>
        <taxon>Betaproteobacteria</taxon>
        <taxon>Burkholderiales</taxon>
        <taxon>Burkholderiaceae</taxon>
        <taxon>Burkholderia</taxon>
        <taxon>Burkholderia cepacia complex</taxon>
    </lineage>
</organism>
<gene>
    <name evidence="1" type="ORF">DF037_16010</name>
</gene>
<reference evidence="1 2" key="1">
    <citation type="submission" date="2018-08" db="EMBL/GenBank/DDBJ databases">
        <title>Comparative analysis of Burkholderia isolates from Puerto Rico.</title>
        <authorList>
            <person name="Hall C."/>
            <person name="Sahl J."/>
            <person name="Wagner D."/>
        </authorList>
    </citation>
    <scope>NUCLEOTIDE SEQUENCE [LARGE SCALE GENOMIC DNA]</scope>
    <source>
        <strain evidence="1 2">Bp9001</strain>
    </source>
</reference>
<proteinExistence type="predicted"/>
<dbReference type="Proteomes" id="UP000269271">
    <property type="component" value="Unassembled WGS sequence"/>
</dbReference>
<evidence type="ECO:0000313" key="2">
    <source>
        <dbReference type="Proteomes" id="UP000269271"/>
    </source>
</evidence>
<dbReference type="AlphaFoldDB" id="A0A3N8QY80"/>
<evidence type="ECO:0000313" key="1">
    <source>
        <dbReference type="EMBL" id="RQT28672.1"/>
    </source>
</evidence>
<name>A0A3N8QY80_9BURK</name>
<accession>A0A3N8QY80</accession>
<dbReference type="EMBL" id="QTQX01000009">
    <property type="protein sequence ID" value="RQT28672.1"/>
    <property type="molecule type" value="Genomic_DNA"/>
</dbReference>
<sequence>MAGLRVIAARLPSANRDDARWHRAGECSPRDRAGPFAVAFESVHHAGRFSRFLAKLSLTFVEMTQ</sequence>
<dbReference type="RefSeq" id="WP_124618178.1">
    <property type="nucleotide sequence ID" value="NZ_QTQX01000009.1"/>
</dbReference>
<comment type="caution">
    <text evidence="1">The sequence shown here is derived from an EMBL/GenBank/DDBJ whole genome shotgun (WGS) entry which is preliminary data.</text>
</comment>